<accession>A0A4S8QDT1</accession>
<evidence type="ECO:0000256" key="7">
    <source>
        <dbReference type="PIRSR" id="PIRSR606710-2"/>
    </source>
</evidence>
<dbReference type="InterPro" id="IPR006710">
    <property type="entry name" value="Glyco_hydro_43"/>
</dbReference>
<dbReference type="OrthoDB" id="9758923at2"/>
<dbReference type="InterPro" id="IPR052176">
    <property type="entry name" value="Glycosyl_Hydrlase_43_Enz"/>
</dbReference>
<organism evidence="10 11">
    <name type="scientific">Glycomyces buryatensis</name>
    <dbReference type="NCBI Taxonomy" id="2570927"/>
    <lineage>
        <taxon>Bacteria</taxon>
        <taxon>Bacillati</taxon>
        <taxon>Actinomycetota</taxon>
        <taxon>Actinomycetes</taxon>
        <taxon>Glycomycetales</taxon>
        <taxon>Glycomycetaceae</taxon>
        <taxon>Glycomyces</taxon>
    </lineage>
</organism>
<keyword evidence="5 8" id="KW-0326">Glycosidase</keyword>
<dbReference type="InterPro" id="IPR023296">
    <property type="entry name" value="Glyco_hydro_beta-prop_sf"/>
</dbReference>
<feature type="active site" description="Proton acceptor" evidence="6">
    <location>
        <position position="53"/>
    </location>
</feature>
<sequence length="336" mass="36493">MRVTFKAAMAVVLGFALAFAPAAPAVANQSDGEGQQSQPDLRANATLPGLFADPNLVEFDGTYYLFPTTDGYPGWSGTQYKAFSSQDLVNWTDHGVILDLEADVSWADNSAWAPGIAEKDGKYYFYFSGGLASGNTSKQLGVAVSDSPTGPFEDALGHPLVEAGSYGGQMIDPAVFTDDDGQSYLYWGQGSAHQVPLNDDMISFDAEQVQTYQPTDYNEGSFVVKRDETYYFMWSENDTRSEDYQVAYATGSSPTGPWSERVGAILQKDPSQGILGTGHHSVLQVPGTDEWYIAYHRFAIPDGDGTHRETMIDHLQFNADGSIEPVVPTLEGVDPI</sequence>
<keyword evidence="2" id="KW-0858">Xylan degradation</keyword>
<comment type="similarity">
    <text evidence="1 8">Belongs to the glycosyl hydrolase 43 family.</text>
</comment>
<evidence type="ECO:0000256" key="4">
    <source>
        <dbReference type="ARBA" id="ARBA00023277"/>
    </source>
</evidence>
<dbReference type="PANTHER" id="PTHR43772:SF2">
    <property type="entry name" value="PUTATIVE (AFU_ORTHOLOGUE AFUA_2G04480)-RELATED"/>
    <property type="match status" value="1"/>
</dbReference>
<feature type="active site" description="Proton donor" evidence="6">
    <location>
        <position position="219"/>
    </location>
</feature>
<keyword evidence="9" id="KW-0732">Signal</keyword>
<dbReference type="GO" id="GO:0045493">
    <property type="term" value="P:xylan catabolic process"/>
    <property type="evidence" value="ECO:0007669"/>
    <property type="project" value="UniProtKB-KW"/>
</dbReference>
<evidence type="ECO:0000313" key="11">
    <source>
        <dbReference type="Proteomes" id="UP000308760"/>
    </source>
</evidence>
<feature type="chain" id="PRO_5039231284" description="Beta-xylosidase" evidence="9">
    <location>
        <begin position="26"/>
        <end position="336"/>
    </location>
</feature>
<keyword evidence="4" id="KW-0119">Carbohydrate metabolism</keyword>
<dbReference type="AlphaFoldDB" id="A0A4S8QDT1"/>
<dbReference type="GO" id="GO:0004553">
    <property type="term" value="F:hydrolase activity, hydrolyzing O-glycosyl compounds"/>
    <property type="evidence" value="ECO:0007669"/>
    <property type="project" value="InterPro"/>
</dbReference>
<dbReference type="PANTHER" id="PTHR43772">
    <property type="entry name" value="ENDO-1,4-BETA-XYLANASE"/>
    <property type="match status" value="1"/>
</dbReference>
<comment type="caution">
    <text evidence="10">The sequence shown here is derived from an EMBL/GenBank/DDBJ whole genome shotgun (WGS) entry which is preliminary data.</text>
</comment>
<evidence type="ECO:0000256" key="6">
    <source>
        <dbReference type="PIRSR" id="PIRSR606710-1"/>
    </source>
</evidence>
<keyword evidence="3 8" id="KW-0378">Hydrolase</keyword>
<reference evidence="11" key="1">
    <citation type="submission" date="2019-04" db="EMBL/GenBank/DDBJ databases">
        <title>Nocardioides xinjiangensis sp. nov.</title>
        <authorList>
            <person name="Liu S."/>
        </authorList>
    </citation>
    <scope>NUCLEOTIDE SEQUENCE [LARGE SCALE GENOMIC DNA]</scope>
    <source>
        <strain evidence="11">18</strain>
    </source>
</reference>
<keyword evidence="11" id="KW-1185">Reference proteome</keyword>
<reference evidence="10 11" key="2">
    <citation type="submission" date="2019-05" db="EMBL/GenBank/DDBJ databases">
        <title>Glycomyces buryatensis sp. nov.</title>
        <authorList>
            <person name="Nikitina E."/>
        </authorList>
    </citation>
    <scope>NUCLEOTIDE SEQUENCE [LARGE SCALE GENOMIC DNA]</scope>
    <source>
        <strain evidence="10 11">18</strain>
    </source>
</reference>
<dbReference type="EMBL" id="STGY01000021">
    <property type="protein sequence ID" value="THV42548.1"/>
    <property type="molecule type" value="Genomic_DNA"/>
</dbReference>
<dbReference type="CDD" id="cd09004">
    <property type="entry name" value="GH43_bXyl-like"/>
    <property type="match status" value="1"/>
</dbReference>
<dbReference type="SUPFAM" id="SSF75005">
    <property type="entry name" value="Arabinanase/levansucrase/invertase"/>
    <property type="match status" value="1"/>
</dbReference>
<evidence type="ECO:0000313" key="10">
    <source>
        <dbReference type="EMBL" id="THV42548.1"/>
    </source>
</evidence>
<evidence type="ECO:0000256" key="2">
    <source>
        <dbReference type="ARBA" id="ARBA00022651"/>
    </source>
</evidence>
<dbReference type="Pfam" id="PF04616">
    <property type="entry name" value="Glyco_hydro_43"/>
    <property type="match status" value="1"/>
</dbReference>
<proteinExistence type="inferred from homology"/>
<name>A0A4S8QDT1_9ACTN</name>
<protein>
    <recommendedName>
        <fullName evidence="12">Beta-xylosidase</fullName>
    </recommendedName>
</protein>
<dbReference type="Gene3D" id="2.115.10.20">
    <property type="entry name" value="Glycosyl hydrolase domain, family 43"/>
    <property type="match status" value="1"/>
</dbReference>
<feature type="signal peptide" evidence="9">
    <location>
        <begin position="1"/>
        <end position="25"/>
    </location>
</feature>
<dbReference type="Proteomes" id="UP000308760">
    <property type="component" value="Unassembled WGS sequence"/>
</dbReference>
<feature type="site" description="Important for catalytic activity, responsible for pKa modulation of the active site Glu and correct orientation of both the proton donor and substrate" evidence="7">
    <location>
        <position position="172"/>
    </location>
</feature>
<evidence type="ECO:0008006" key="12">
    <source>
        <dbReference type="Google" id="ProtNLM"/>
    </source>
</evidence>
<evidence type="ECO:0000256" key="3">
    <source>
        <dbReference type="ARBA" id="ARBA00022801"/>
    </source>
</evidence>
<keyword evidence="2" id="KW-0624">Polysaccharide degradation</keyword>
<evidence type="ECO:0000256" key="9">
    <source>
        <dbReference type="SAM" id="SignalP"/>
    </source>
</evidence>
<evidence type="ECO:0000256" key="8">
    <source>
        <dbReference type="RuleBase" id="RU361187"/>
    </source>
</evidence>
<evidence type="ECO:0000256" key="5">
    <source>
        <dbReference type="ARBA" id="ARBA00023295"/>
    </source>
</evidence>
<evidence type="ECO:0000256" key="1">
    <source>
        <dbReference type="ARBA" id="ARBA00009865"/>
    </source>
</evidence>
<gene>
    <name evidence="10" type="ORF">FAB82_05075</name>
</gene>